<evidence type="ECO:0000256" key="13">
    <source>
        <dbReference type="HAMAP-Rule" id="MF_00130"/>
    </source>
</evidence>
<comment type="catalytic activity">
    <reaction evidence="13">
        <text>Endonucleolytic cleavage at a junction such as a reciprocal single-stranded crossover between two homologous DNA duplexes (Holliday junction).</text>
        <dbReference type="EC" id="3.1.21.10"/>
    </reaction>
</comment>
<dbReference type="NCBIfam" id="NF002581">
    <property type="entry name" value="PRK02234.1-2"/>
    <property type="match status" value="1"/>
</dbReference>
<dbReference type="GO" id="GO:0005737">
    <property type="term" value="C:cytoplasm"/>
    <property type="evidence" value="ECO:0007669"/>
    <property type="project" value="UniProtKB-SubCell"/>
</dbReference>
<dbReference type="RefSeq" id="WP_022935912.1">
    <property type="nucleotide sequence ID" value="NZ_LR214940.1"/>
</dbReference>
<evidence type="ECO:0000256" key="5">
    <source>
        <dbReference type="ARBA" id="ARBA00022759"/>
    </source>
</evidence>
<keyword evidence="6 13" id="KW-0227">DNA damage</keyword>
<feature type="binding site" evidence="13">
    <location>
        <position position="66"/>
    </location>
    <ligand>
        <name>Mg(2+)</name>
        <dbReference type="ChEBI" id="CHEBI:18420"/>
    </ligand>
</feature>
<keyword evidence="4 13" id="KW-0479">Metal-binding</keyword>
<dbReference type="EC" id="3.1.21.10" evidence="13"/>
<dbReference type="HAMAP" id="MF_00130">
    <property type="entry name" value="RecU"/>
    <property type="match status" value="1"/>
</dbReference>
<evidence type="ECO:0000313" key="15">
    <source>
        <dbReference type="Proteomes" id="UP000290482"/>
    </source>
</evidence>
<dbReference type="GO" id="GO:0000287">
    <property type="term" value="F:magnesium ion binding"/>
    <property type="evidence" value="ECO:0007669"/>
    <property type="project" value="UniProtKB-UniRule"/>
</dbReference>
<dbReference type="GO" id="GO:0008821">
    <property type="term" value="F:crossover junction DNA endonuclease activity"/>
    <property type="evidence" value="ECO:0007669"/>
    <property type="project" value="UniProtKB-EC"/>
</dbReference>
<dbReference type="GO" id="GO:0006310">
    <property type="term" value="P:DNA recombination"/>
    <property type="evidence" value="ECO:0007669"/>
    <property type="project" value="UniProtKB-UniRule"/>
</dbReference>
<keyword evidence="8 13" id="KW-0460">Magnesium</keyword>
<dbReference type="Gene3D" id="3.40.1350.10">
    <property type="match status" value="1"/>
</dbReference>
<dbReference type="EMBL" id="LR214940">
    <property type="protein sequence ID" value="VEU55149.1"/>
    <property type="molecule type" value="Genomic_DNA"/>
</dbReference>
<reference evidence="14 15" key="1">
    <citation type="submission" date="2019-01" db="EMBL/GenBank/DDBJ databases">
        <authorList>
            <consortium name="Pathogen Informatics"/>
        </authorList>
    </citation>
    <scope>NUCLEOTIDE SEQUENCE [LARGE SCALE GENOMIC DNA]</scope>
    <source>
        <strain evidence="14 15">NCTC10112</strain>
    </source>
</reference>
<evidence type="ECO:0000256" key="9">
    <source>
        <dbReference type="ARBA" id="ARBA00023172"/>
    </source>
</evidence>
<dbReference type="InterPro" id="IPR011335">
    <property type="entry name" value="Restrct_endonuc-II-like"/>
</dbReference>
<protein>
    <recommendedName>
        <fullName evidence="12 13">Holliday junction resolvase RecU</fullName>
        <ecNumber evidence="13">3.1.21.10</ecNumber>
    </recommendedName>
    <alternativeName>
        <fullName evidence="13">Recombination protein U homolog</fullName>
    </alternativeName>
</protein>
<evidence type="ECO:0000256" key="2">
    <source>
        <dbReference type="ARBA" id="ARBA00022490"/>
    </source>
</evidence>
<dbReference type="InterPro" id="IPR011856">
    <property type="entry name" value="tRNA_endonuc-like_dom_sf"/>
</dbReference>
<evidence type="ECO:0000256" key="1">
    <source>
        <dbReference type="ARBA" id="ARBA00004496"/>
    </source>
</evidence>
<feature type="site" description="Transition state stabilizer" evidence="13">
    <location>
        <position position="81"/>
    </location>
</feature>
<feature type="binding site" evidence="13">
    <location>
        <position position="97"/>
    </location>
    <ligand>
        <name>Mg(2+)</name>
        <dbReference type="ChEBI" id="CHEBI:18420"/>
    </ligand>
</feature>
<keyword evidence="15" id="KW-1185">Reference proteome</keyword>
<evidence type="ECO:0000256" key="11">
    <source>
        <dbReference type="ARBA" id="ARBA00023447"/>
    </source>
</evidence>
<comment type="function">
    <text evidence="13">Endonuclease that resolves Holliday junction intermediates in genetic recombination. Cleaves mobile four-strand junctions by introducing symmetrical nicks in paired strands. Promotes annealing of linear ssDNA with homologous dsDNA. Required for DNA repair, homologous recombination and chromosome segregation.</text>
</comment>
<keyword evidence="5 13" id="KW-0255">Endonuclease</keyword>
<evidence type="ECO:0000256" key="8">
    <source>
        <dbReference type="ARBA" id="ARBA00022842"/>
    </source>
</evidence>
<dbReference type="KEGG" id="mob:NCTC10112_00027"/>
<keyword evidence="7 13" id="KW-0378">Hydrolase</keyword>
<keyword evidence="10 13" id="KW-0234">DNA repair</keyword>
<comment type="cofactor">
    <cofactor evidence="13">
        <name>Mg(2+)</name>
        <dbReference type="ChEBI" id="CHEBI:18420"/>
    </cofactor>
    <text evidence="13">Binds 1 Mg(2+) ion per subunit.</text>
</comment>
<gene>
    <name evidence="14" type="primary">prfA2</name>
    <name evidence="13" type="synonym">recU</name>
    <name evidence="14" type="ORF">NCTC10112_00027</name>
</gene>
<keyword evidence="9 13" id="KW-0233">DNA recombination</keyword>
<dbReference type="GO" id="GO:0007059">
    <property type="term" value="P:chromosome segregation"/>
    <property type="evidence" value="ECO:0007669"/>
    <property type="project" value="UniProtKB-UniRule"/>
</dbReference>
<dbReference type="SUPFAM" id="SSF52980">
    <property type="entry name" value="Restriction endonuclease-like"/>
    <property type="match status" value="1"/>
</dbReference>
<dbReference type="InterPro" id="IPR004612">
    <property type="entry name" value="Resolv_RecU"/>
</dbReference>
<dbReference type="CDD" id="cd22354">
    <property type="entry name" value="RecU-like"/>
    <property type="match status" value="1"/>
</dbReference>
<organism evidence="14 15">
    <name type="scientific">Metamycoplasma orale</name>
    <name type="common">Mycoplasma orale</name>
    <dbReference type="NCBI Taxonomy" id="2121"/>
    <lineage>
        <taxon>Bacteria</taxon>
        <taxon>Bacillati</taxon>
        <taxon>Mycoplasmatota</taxon>
        <taxon>Mycoplasmoidales</taxon>
        <taxon>Metamycoplasmataceae</taxon>
        <taxon>Metamycoplasma</taxon>
    </lineage>
</organism>
<sequence>MNINGSKNRGMLLETILNQSNFYYLKNNICLVHKKNLDIKFKSVSKSNNKENLVSEGKIISKSTVDYYGLWNGKFLAFEAKSTEDKTFSLNNIKPHQIEYLDLVTKLDGIAFYIFYFKIQNEFILIMHKDFIKKIKNKKSLQYEEALEIGHKLVLIYPGILDYISVLNNLEKSN</sequence>
<evidence type="ECO:0000256" key="6">
    <source>
        <dbReference type="ARBA" id="ARBA00022763"/>
    </source>
</evidence>
<keyword evidence="3 13" id="KW-0540">Nuclease</keyword>
<evidence type="ECO:0000256" key="10">
    <source>
        <dbReference type="ARBA" id="ARBA00023204"/>
    </source>
</evidence>
<dbReference type="AlphaFoldDB" id="A0A448ZVA4"/>
<proteinExistence type="inferred from homology"/>
<dbReference type="GO" id="GO:0003676">
    <property type="term" value="F:nucleic acid binding"/>
    <property type="evidence" value="ECO:0007669"/>
    <property type="project" value="InterPro"/>
</dbReference>
<evidence type="ECO:0000256" key="7">
    <source>
        <dbReference type="ARBA" id="ARBA00022801"/>
    </source>
</evidence>
<accession>A0A448ZVA4</accession>
<keyword evidence="2 13" id="KW-0963">Cytoplasm</keyword>
<feature type="binding site" evidence="13">
    <location>
        <position position="79"/>
    </location>
    <ligand>
        <name>Mg(2+)</name>
        <dbReference type="ChEBI" id="CHEBI:18420"/>
    </ligand>
</feature>
<evidence type="ECO:0000256" key="4">
    <source>
        <dbReference type="ARBA" id="ARBA00022723"/>
    </source>
</evidence>
<comment type="subcellular location">
    <subcellularLocation>
        <location evidence="1 13">Cytoplasm</location>
    </subcellularLocation>
</comment>
<evidence type="ECO:0000313" key="14">
    <source>
        <dbReference type="EMBL" id="VEU55149.1"/>
    </source>
</evidence>
<feature type="binding site" evidence="13">
    <location>
        <position position="64"/>
    </location>
    <ligand>
        <name>Mg(2+)</name>
        <dbReference type="ChEBI" id="CHEBI:18420"/>
    </ligand>
</feature>
<name>A0A448ZVA4_METOS</name>
<evidence type="ECO:0000256" key="3">
    <source>
        <dbReference type="ARBA" id="ARBA00022722"/>
    </source>
</evidence>
<evidence type="ECO:0000256" key="12">
    <source>
        <dbReference type="ARBA" id="ARBA00029523"/>
    </source>
</evidence>
<dbReference type="GO" id="GO:0006281">
    <property type="term" value="P:DNA repair"/>
    <property type="evidence" value="ECO:0007669"/>
    <property type="project" value="UniProtKB-UniRule"/>
</dbReference>
<dbReference type="Proteomes" id="UP000290482">
    <property type="component" value="Chromosome"/>
</dbReference>
<comment type="similarity">
    <text evidence="11 13">Belongs to the RecU family.</text>
</comment>
<dbReference type="Pfam" id="PF03838">
    <property type="entry name" value="RecU"/>
    <property type="match status" value="1"/>
</dbReference>
<dbReference type="OrthoDB" id="9783592at2"/>